<dbReference type="PANTHER" id="PTHR12358">
    <property type="entry name" value="SPHINGOSINE KINASE"/>
    <property type="match status" value="1"/>
</dbReference>
<accession>A0A1G4JT50</accession>
<dbReference type="InterPro" id="IPR001206">
    <property type="entry name" value="Diacylglycerol_kinase_cat_dom"/>
</dbReference>
<dbReference type="InterPro" id="IPR016064">
    <property type="entry name" value="NAD/diacylglycerol_kinase_sf"/>
</dbReference>
<dbReference type="GO" id="GO:0046512">
    <property type="term" value="P:sphingosine biosynthetic process"/>
    <property type="evidence" value="ECO:0007669"/>
    <property type="project" value="TreeGrafter"/>
</dbReference>
<dbReference type="AlphaFoldDB" id="A0A1G4JT50"/>
<proteinExistence type="predicted"/>
<protein>
    <submittedName>
        <fullName evidence="2">LANO_0E05622g1_1</fullName>
    </submittedName>
</protein>
<feature type="domain" description="DAGKc" evidence="1">
    <location>
        <begin position="64"/>
        <end position="172"/>
    </location>
</feature>
<dbReference type="Pfam" id="PF00781">
    <property type="entry name" value="DAGK_cat"/>
    <property type="match status" value="1"/>
</dbReference>
<dbReference type="PANTHER" id="PTHR12358:SF108">
    <property type="entry name" value="DAGKC DOMAIN-CONTAINING PROTEIN"/>
    <property type="match status" value="1"/>
</dbReference>
<gene>
    <name evidence="2" type="ORF">LANO_0E05622G</name>
</gene>
<name>A0A1G4JT50_9SACH</name>
<evidence type="ECO:0000313" key="2">
    <source>
        <dbReference type="EMBL" id="SCU94081.1"/>
    </source>
</evidence>
<sequence>MAEQTSIPLIQVANKRYKVLTESQNGQYESFSLESEVTGKDLPTTPDEIAFLRGKEIIVLDSVKSGKGRTAQNDFCSNVIEPIFHQLQISARIIRTYSQESVAQHAQSLAATNPTTIVIFLSGDTTISEFINNLNQSCTDSSQKPSLWLLPLPFGTGNAWTTSLEIQCPVTAFGKFLQNKLSPKTFPLYKAIFPNQFEIVFFIILSIGFHANLLHLCEQHRFHNLGVEKFRIAAQEILESYKLDYPLIIPGQSSPSNFAYFALINTPHLEKTYKPSPKSDPLKSELHVLGYSAALTKPELIEKIMKGYSTKKGDDISADGVTYKPFASDFDITFDQQASSASKNAFEICCDGHLLNMIELQQEGADFDGRIKIRFLDQYSSFDLKVLTIV</sequence>
<dbReference type="OrthoDB" id="3853857at2759"/>
<evidence type="ECO:0000313" key="3">
    <source>
        <dbReference type="Proteomes" id="UP000189911"/>
    </source>
</evidence>
<reference evidence="3" key="1">
    <citation type="submission" date="2016-03" db="EMBL/GenBank/DDBJ databases">
        <authorList>
            <person name="Devillers Hugo."/>
        </authorList>
    </citation>
    <scope>NUCLEOTIDE SEQUENCE [LARGE SCALE GENOMIC DNA]</scope>
</reference>
<dbReference type="GO" id="GO:0016020">
    <property type="term" value="C:membrane"/>
    <property type="evidence" value="ECO:0007669"/>
    <property type="project" value="TreeGrafter"/>
</dbReference>
<evidence type="ECO:0000259" key="1">
    <source>
        <dbReference type="Pfam" id="PF00781"/>
    </source>
</evidence>
<dbReference type="EMBL" id="LT598451">
    <property type="protein sequence ID" value="SCU94081.1"/>
    <property type="molecule type" value="Genomic_DNA"/>
</dbReference>
<dbReference type="Gene3D" id="3.40.50.10330">
    <property type="entry name" value="Probable inorganic polyphosphate/atp-NAD kinase, domain 1"/>
    <property type="match status" value="1"/>
</dbReference>
<keyword evidence="3" id="KW-1185">Reference proteome</keyword>
<organism evidence="2 3">
    <name type="scientific">Lachancea nothofagi CBS 11611</name>
    <dbReference type="NCBI Taxonomy" id="1266666"/>
    <lineage>
        <taxon>Eukaryota</taxon>
        <taxon>Fungi</taxon>
        <taxon>Dikarya</taxon>
        <taxon>Ascomycota</taxon>
        <taxon>Saccharomycotina</taxon>
        <taxon>Saccharomycetes</taxon>
        <taxon>Saccharomycetales</taxon>
        <taxon>Saccharomycetaceae</taxon>
        <taxon>Lachancea</taxon>
    </lineage>
</organism>
<dbReference type="InterPro" id="IPR017438">
    <property type="entry name" value="ATP-NAD_kinase_N"/>
</dbReference>
<dbReference type="InterPro" id="IPR050187">
    <property type="entry name" value="Lipid_Phosphate_FormReg"/>
</dbReference>
<dbReference type="SUPFAM" id="SSF111331">
    <property type="entry name" value="NAD kinase/diacylglycerol kinase-like"/>
    <property type="match status" value="1"/>
</dbReference>
<dbReference type="GO" id="GO:0005737">
    <property type="term" value="C:cytoplasm"/>
    <property type="evidence" value="ECO:0007669"/>
    <property type="project" value="TreeGrafter"/>
</dbReference>
<dbReference type="GO" id="GO:0001727">
    <property type="term" value="F:lipid kinase activity"/>
    <property type="evidence" value="ECO:0007669"/>
    <property type="project" value="TreeGrafter"/>
</dbReference>
<dbReference type="Proteomes" id="UP000189911">
    <property type="component" value="Chromosome E"/>
</dbReference>